<gene>
    <name evidence="2" type="ORF">SAMN05216221_3410</name>
</gene>
<dbReference type="Pfam" id="PF03640">
    <property type="entry name" value="Lipoprotein_15"/>
    <property type="match status" value="2"/>
</dbReference>
<dbReference type="GO" id="GO:0043448">
    <property type="term" value="P:alkane catabolic process"/>
    <property type="evidence" value="ECO:0007669"/>
    <property type="project" value="TreeGrafter"/>
</dbReference>
<evidence type="ECO:0000256" key="1">
    <source>
        <dbReference type="SAM" id="SignalP"/>
    </source>
</evidence>
<keyword evidence="2" id="KW-0449">Lipoprotein</keyword>
<dbReference type="AlphaFoldDB" id="A0A1H1XFB5"/>
<name>A0A1H1XFB5_9PSED</name>
<dbReference type="Proteomes" id="UP000243359">
    <property type="component" value="Chromosome I"/>
</dbReference>
<keyword evidence="3" id="KW-1185">Reference proteome</keyword>
<dbReference type="InterPro" id="IPR005297">
    <property type="entry name" value="Lipoprotein_repeat"/>
</dbReference>
<feature type="signal peptide" evidence="1">
    <location>
        <begin position="1"/>
        <end position="25"/>
    </location>
</feature>
<sequence length="139" mass="14902">MLRIPSPLLALTGGVLLALLGHAQAADPAQVKDGRLVDARGMTLYTFAKDPTGQSVCNDACASNWPPLAARGDSVESDDWTLVERADGSWQWAYQGRPLYTFVQDRQPGDTLGDGRMGVWHVARPLAEGGAAEGEDIPR</sequence>
<accession>A0A1H1XFB5</accession>
<dbReference type="PANTHER" id="PTHR39335">
    <property type="entry name" value="BLL4220 PROTEIN"/>
    <property type="match status" value="1"/>
</dbReference>
<keyword evidence="1" id="KW-0732">Signal</keyword>
<proteinExistence type="predicted"/>
<dbReference type="EMBL" id="LT629751">
    <property type="protein sequence ID" value="SDT07928.1"/>
    <property type="molecule type" value="Genomic_DNA"/>
</dbReference>
<dbReference type="PANTHER" id="PTHR39335:SF1">
    <property type="entry name" value="BLL4220 PROTEIN"/>
    <property type="match status" value="1"/>
</dbReference>
<dbReference type="STRING" id="1392877.SAMN05216221_3410"/>
<protein>
    <submittedName>
        <fullName evidence="2">Predicted lipoprotein with conserved Yx(FWY)xxD motif</fullName>
    </submittedName>
</protein>
<evidence type="ECO:0000313" key="3">
    <source>
        <dbReference type="Proteomes" id="UP000243359"/>
    </source>
</evidence>
<reference evidence="3" key="1">
    <citation type="submission" date="2016-10" db="EMBL/GenBank/DDBJ databases">
        <authorList>
            <person name="Varghese N."/>
            <person name="Submissions S."/>
        </authorList>
    </citation>
    <scope>NUCLEOTIDE SEQUENCE [LARGE SCALE GENOMIC DNA]</scope>
    <source>
        <strain evidence="3">KCTC 32247</strain>
    </source>
</reference>
<feature type="chain" id="PRO_5009265521" evidence="1">
    <location>
        <begin position="26"/>
        <end position="139"/>
    </location>
</feature>
<dbReference type="OrthoDB" id="9800666at2"/>
<evidence type="ECO:0000313" key="2">
    <source>
        <dbReference type="EMBL" id="SDT07928.1"/>
    </source>
</evidence>
<organism evidence="2 3">
    <name type="scientific">Pseudomonas oryzae</name>
    <dbReference type="NCBI Taxonomy" id="1392877"/>
    <lineage>
        <taxon>Bacteria</taxon>
        <taxon>Pseudomonadati</taxon>
        <taxon>Pseudomonadota</taxon>
        <taxon>Gammaproteobacteria</taxon>
        <taxon>Pseudomonadales</taxon>
        <taxon>Pseudomonadaceae</taxon>
        <taxon>Pseudomonas</taxon>
    </lineage>
</organism>
<dbReference type="RefSeq" id="WP_090350696.1">
    <property type="nucleotide sequence ID" value="NZ_LT629751.1"/>
</dbReference>